<name>A0ABP8HRP8_9GAMM</name>
<gene>
    <name evidence="2" type="ORF">GCM10023150_01790</name>
</gene>
<keyword evidence="1" id="KW-0812">Transmembrane</keyword>
<evidence type="ECO:0000256" key="1">
    <source>
        <dbReference type="SAM" id="Phobius"/>
    </source>
</evidence>
<feature type="transmembrane region" description="Helical" evidence="1">
    <location>
        <begin position="121"/>
        <end position="144"/>
    </location>
</feature>
<proteinExistence type="predicted"/>
<accession>A0ABP8HRP8</accession>
<keyword evidence="1" id="KW-1133">Transmembrane helix</keyword>
<reference evidence="3" key="1">
    <citation type="journal article" date="2019" name="Int. J. Syst. Evol. Microbiol.">
        <title>The Global Catalogue of Microorganisms (GCM) 10K type strain sequencing project: providing services to taxonomists for standard genome sequencing and annotation.</title>
        <authorList>
            <consortium name="The Broad Institute Genomics Platform"/>
            <consortium name="The Broad Institute Genome Sequencing Center for Infectious Disease"/>
            <person name="Wu L."/>
            <person name="Ma J."/>
        </authorList>
    </citation>
    <scope>NUCLEOTIDE SEQUENCE [LARGE SCALE GENOMIC DNA]</scope>
    <source>
        <strain evidence="3">JCM 17727</strain>
    </source>
</reference>
<feature type="transmembrane region" description="Helical" evidence="1">
    <location>
        <begin position="165"/>
        <end position="182"/>
    </location>
</feature>
<dbReference type="RefSeq" id="WP_223577480.1">
    <property type="nucleotide sequence ID" value="NZ_BAABFU010000001.1"/>
</dbReference>
<keyword evidence="1" id="KW-0472">Membrane</keyword>
<dbReference type="Proteomes" id="UP001501294">
    <property type="component" value="Unassembled WGS sequence"/>
</dbReference>
<feature type="transmembrane region" description="Helical" evidence="1">
    <location>
        <begin position="12"/>
        <end position="34"/>
    </location>
</feature>
<feature type="transmembrane region" description="Helical" evidence="1">
    <location>
        <begin position="41"/>
        <end position="64"/>
    </location>
</feature>
<keyword evidence="3" id="KW-1185">Reference proteome</keyword>
<comment type="caution">
    <text evidence="2">The sequence shown here is derived from an EMBL/GenBank/DDBJ whole genome shotgun (WGS) entry which is preliminary data.</text>
</comment>
<dbReference type="EMBL" id="BAABFU010000001">
    <property type="protein sequence ID" value="GAA4343310.1"/>
    <property type="molecule type" value="Genomic_DNA"/>
</dbReference>
<evidence type="ECO:0000313" key="3">
    <source>
        <dbReference type="Proteomes" id="UP001501294"/>
    </source>
</evidence>
<evidence type="ECO:0008006" key="4">
    <source>
        <dbReference type="Google" id="ProtNLM"/>
    </source>
</evidence>
<organism evidence="2 3">
    <name type="scientific">Kangiella taiwanensis</name>
    <dbReference type="NCBI Taxonomy" id="1079179"/>
    <lineage>
        <taxon>Bacteria</taxon>
        <taxon>Pseudomonadati</taxon>
        <taxon>Pseudomonadota</taxon>
        <taxon>Gammaproteobacteria</taxon>
        <taxon>Kangiellales</taxon>
        <taxon>Kangiellaceae</taxon>
        <taxon>Kangiella</taxon>
    </lineage>
</organism>
<sequence length="184" mass="20436">MNASLKKYSSSIWGFSEATLFFILPDVLLSYFALERKAKLLPLIAWALLGALVGGVIMFTWGVMSPKTSWSWVEAVPAINTDLMDTVAKQLEDKGALAIILGPFQGLPYKAYSVQAASADIGLILFIAVSVVARFIRFLLIAYIARAASVLLMSRIQMSKRGVTVVWLITWITVYTSYFYYFPS</sequence>
<protein>
    <recommendedName>
        <fullName evidence="4">DedA family protein</fullName>
    </recommendedName>
</protein>
<evidence type="ECO:0000313" key="2">
    <source>
        <dbReference type="EMBL" id="GAA4343310.1"/>
    </source>
</evidence>